<dbReference type="EMBL" id="JAUHJS010000008">
    <property type="protein sequence ID" value="MDN4166834.1"/>
    <property type="molecule type" value="Genomic_DNA"/>
</dbReference>
<name>A0ABT8F8Y8_9BACT</name>
<proteinExistence type="predicted"/>
<keyword evidence="1" id="KW-0732">Signal</keyword>
<organism evidence="2 3">
    <name type="scientific">Shiella aurantiaca</name>
    <dbReference type="NCBI Taxonomy" id="3058365"/>
    <lineage>
        <taxon>Bacteria</taxon>
        <taxon>Pseudomonadati</taxon>
        <taxon>Bacteroidota</taxon>
        <taxon>Cytophagia</taxon>
        <taxon>Cytophagales</taxon>
        <taxon>Shiellaceae</taxon>
        <taxon>Shiella</taxon>
    </lineage>
</organism>
<protein>
    <recommendedName>
        <fullName evidence="4">DUF1579 domain-containing protein</fullName>
    </recommendedName>
</protein>
<dbReference type="Proteomes" id="UP001168552">
    <property type="component" value="Unassembled WGS sequence"/>
</dbReference>
<dbReference type="RefSeq" id="WP_320005370.1">
    <property type="nucleotide sequence ID" value="NZ_JAUHJS010000008.1"/>
</dbReference>
<sequence length="169" mass="19263">MKTLLFTCSLCLGLMAAQAQMTAEEAMKKLHFLEGEWQGKAWTSMGKGQEYTLDQHEKVQLKLNGTVVQVEGIGRENGAVAFQALGLMSYNTYKQAYEFRAYRDNGLFTDAYLEVKGDKNLEWGFSIPSGGKIKYVIQINEQGQWYEIGHYSPDGNNWYKTFEMTLDKI</sequence>
<feature type="chain" id="PRO_5045919033" description="DUF1579 domain-containing protein" evidence="1">
    <location>
        <begin position="20"/>
        <end position="169"/>
    </location>
</feature>
<gene>
    <name evidence="2" type="ORF">QWY31_15085</name>
</gene>
<evidence type="ECO:0000256" key="1">
    <source>
        <dbReference type="SAM" id="SignalP"/>
    </source>
</evidence>
<accession>A0ABT8F8Y8</accession>
<keyword evidence="3" id="KW-1185">Reference proteome</keyword>
<comment type="caution">
    <text evidence="2">The sequence shown here is derived from an EMBL/GenBank/DDBJ whole genome shotgun (WGS) entry which is preliminary data.</text>
</comment>
<evidence type="ECO:0000313" key="3">
    <source>
        <dbReference type="Proteomes" id="UP001168552"/>
    </source>
</evidence>
<evidence type="ECO:0008006" key="4">
    <source>
        <dbReference type="Google" id="ProtNLM"/>
    </source>
</evidence>
<feature type="signal peptide" evidence="1">
    <location>
        <begin position="1"/>
        <end position="19"/>
    </location>
</feature>
<reference evidence="2" key="1">
    <citation type="submission" date="2023-06" db="EMBL/GenBank/DDBJ databases">
        <title>Cytophagales bacterium Strain LB-30, isolated from soil.</title>
        <authorList>
            <person name="Liu B."/>
        </authorList>
    </citation>
    <scope>NUCLEOTIDE SEQUENCE</scope>
    <source>
        <strain evidence="2">LB-30</strain>
    </source>
</reference>
<evidence type="ECO:0000313" key="2">
    <source>
        <dbReference type="EMBL" id="MDN4166834.1"/>
    </source>
</evidence>